<dbReference type="FunFam" id="2.30.30.30:FF:000003">
    <property type="entry name" value="Elongation factor P"/>
    <property type="match status" value="1"/>
</dbReference>
<dbReference type="GO" id="GO:0005829">
    <property type="term" value="C:cytosol"/>
    <property type="evidence" value="ECO:0007669"/>
    <property type="project" value="UniProtKB-ARBA"/>
</dbReference>
<dbReference type="SMART" id="SM00841">
    <property type="entry name" value="Elong-fact-P_C"/>
    <property type="match status" value="1"/>
</dbReference>
<comment type="pathway">
    <text evidence="2">Protein biosynthesis; polypeptide chain elongation.</text>
</comment>
<protein>
    <submittedName>
        <fullName evidence="9">Elongation factor P</fullName>
    </submittedName>
</protein>
<proteinExistence type="inferred from homology"/>
<dbReference type="InterPro" id="IPR012340">
    <property type="entry name" value="NA-bd_OB-fold"/>
</dbReference>
<dbReference type="NCBIfam" id="TIGR00038">
    <property type="entry name" value="efp"/>
    <property type="match status" value="1"/>
</dbReference>
<organism evidence="9">
    <name type="scientific">mine drainage metagenome</name>
    <dbReference type="NCBI Taxonomy" id="410659"/>
    <lineage>
        <taxon>unclassified sequences</taxon>
        <taxon>metagenomes</taxon>
        <taxon>ecological metagenomes</taxon>
    </lineage>
</organism>
<dbReference type="SUPFAM" id="SSF50104">
    <property type="entry name" value="Translation proteins SH3-like domain"/>
    <property type="match status" value="1"/>
</dbReference>
<evidence type="ECO:0000256" key="3">
    <source>
        <dbReference type="ARBA" id="ARBA00009479"/>
    </source>
</evidence>
<comment type="caution">
    <text evidence="9">The sequence shown here is derived from an EMBL/GenBank/DDBJ whole genome shotgun (WGS) entry which is preliminary data.</text>
</comment>
<dbReference type="HAMAP" id="MF_00141">
    <property type="entry name" value="EF_P"/>
    <property type="match status" value="1"/>
</dbReference>
<accession>A0A1J5SJC1</accession>
<evidence type="ECO:0000259" key="7">
    <source>
        <dbReference type="SMART" id="SM00841"/>
    </source>
</evidence>
<comment type="subcellular location">
    <subcellularLocation>
        <location evidence="1">Cytoplasm</location>
    </subcellularLocation>
</comment>
<dbReference type="Pfam" id="PF08207">
    <property type="entry name" value="EFP_N"/>
    <property type="match status" value="1"/>
</dbReference>
<dbReference type="PANTHER" id="PTHR30053">
    <property type="entry name" value="ELONGATION FACTOR P"/>
    <property type="match status" value="1"/>
</dbReference>
<dbReference type="InterPro" id="IPR015365">
    <property type="entry name" value="Elong-fact-P_C"/>
</dbReference>
<dbReference type="FunFam" id="2.40.50.140:FF:000009">
    <property type="entry name" value="Elongation factor P"/>
    <property type="match status" value="1"/>
</dbReference>
<evidence type="ECO:0000256" key="1">
    <source>
        <dbReference type="ARBA" id="ARBA00004496"/>
    </source>
</evidence>
<dbReference type="CDD" id="cd04470">
    <property type="entry name" value="S1_EF-P_repeat_1"/>
    <property type="match status" value="1"/>
</dbReference>
<dbReference type="NCBIfam" id="NF001810">
    <property type="entry name" value="PRK00529.1"/>
    <property type="match status" value="1"/>
</dbReference>
<dbReference type="InterPro" id="IPR008991">
    <property type="entry name" value="Translation_prot_SH3-like_sf"/>
</dbReference>
<gene>
    <name evidence="9" type="primary">efp_5</name>
    <name evidence="9" type="ORF">GALL_136260</name>
</gene>
<keyword evidence="6" id="KW-0648">Protein biosynthesis</keyword>
<dbReference type="UniPathway" id="UPA00345"/>
<feature type="domain" description="Translation elongation factor P/YeiP central" evidence="8">
    <location>
        <begin position="67"/>
        <end position="122"/>
    </location>
</feature>
<feature type="domain" description="Elongation factor P C-terminal" evidence="7">
    <location>
        <begin position="130"/>
        <end position="186"/>
    </location>
</feature>
<dbReference type="PANTHER" id="PTHR30053:SF12">
    <property type="entry name" value="ELONGATION FACTOR P (EF-P) FAMILY PROTEIN"/>
    <property type="match status" value="1"/>
</dbReference>
<dbReference type="PIRSF" id="PIRSF005901">
    <property type="entry name" value="EF-P"/>
    <property type="match status" value="1"/>
</dbReference>
<reference evidence="9" key="1">
    <citation type="submission" date="2016-10" db="EMBL/GenBank/DDBJ databases">
        <title>Sequence of Gallionella enrichment culture.</title>
        <authorList>
            <person name="Poehlein A."/>
            <person name="Muehling M."/>
            <person name="Daniel R."/>
        </authorList>
    </citation>
    <scope>NUCLEOTIDE SEQUENCE</scope>
</reference>
<keyword evidence="5 9" id="KW-0251">Elongation factor</keyword>
<evidence type="ECO:0000256" key="2">
    <source>
        <dbReference type="ARBA" id="ARBA00004815"/>
    </source>
</evidence>
<sequence>MKTAQELRAGNVINVGGEPMVILKAEYSRSGRNGSVVKMKMKNLLTDSAKETVYSADDKFDQIILDKKECTYTYFADPMYVFMDTEYNQYEVEKENVGDVVNYLADGMEDICEVVFYDGKAISVELPNTIVREVEYTEPAVRGDTSGKVMKPARLKGSGFELPVAAFIEIGDKIEIDTRSNEFRKRAN</sequence>
<evidence type="ECO:0000313" key="9">
    <source>
        <dbReference type="EMBL" id="OIR04144.1"/>
    </source>
</evidence>
<dbReference type="SMART" id="SM01185">
    <property type="entry name" value="EFP"/>
    <property type="match status" value="1"/>
</dbReference>
<dbReference type="Pfam" id="PF01132">
    <property type="entry name" value="EFP"/>
    <property type="match status" value="1"/>
</dbReference>
<evidence type="ECO:0000256" key="5">
    <source>
        <dbReference type="ARBA" id="ARBA00022768"/>
    </source>
</evidence>
<dbReference type="Gene3D" id="2.30.30.30">
    <property type="match status" value="1"/>
</dbReference>
<dbReference type="GO" id="GO:0043043">
    <property type="term" value="P:peptide biosynthetic process"/>
    <property type="evidence" value="ECO:0007669"/>
    <property type="project" value="InterPro"/>
</dbReference>
<dbReference type="AlphaFoldDB" id="A0A1J5SJC1"/>
<dbReference type="InterPro" id="IPR013185">
    <property type="entry name" value="Transl_elong_KOW-like"/>
</dbReference>
<dbReference type="Gene3D" id="2.40.50.140">
    <property type="entry name" value="Nucleic acid-binding proteins"/>
    <property type="match status" value="2"/>
</dbReference>
<comment type="similarity">
    <text evidence="3">Belongs to the elongation factor P family.</text>
</comment>
<dbReference type="EMBL" id="MLJW01000059">
    <property type="protein sequence ID" value="OIR04144.1"/>
    <property type="molecule type" value="Genomic_DNA"/>
</dbReference>
<name>A0A1J5SJC1_9ZZZZ</name>
<dbReference type="InterPro" id="IPR011768">
    <property type="entry name" value="Transl_elongation_fac_P"/>
</dbReference>
<dbReference type="SUPFAM" id="SSF50249">
    <property type="entry name" value="Nucleic acid-binding proteins"/>
    <property type="match status" value="2"/>
</dbReference>
<dbReference type="GO" id="GO:0003746">
    <property type="term" value="F:translation elongation factor activity"/>
    <property type="evidence" value="ECO:0007669"/>
    <property type="project" value="UniProtKB-KW"/>
</dbReference>
<dbReference type="Pfam" id="PF09285">
    <property type="entry name" value="Elong-fact-P_C"/>
    <property type="match status" value="1"/>
</dbReference>
<evidence type="ECO:0000256" key="4">
    <source>
        <dbReference type="ARBA" id="ARBA00022490"/>
    </source>
</evidence>
<evidence type="ECO:0000256" key="6">
    <source>
        <dbReference type="ARBA" id="ARBA00022917"/>
    </source>
</evidence>
<dbReference type="FunFam" id="2.40.50.140:FF:000004">
    <property type="entry name" value="Elongation factor P"/>
    <property type="match status" value="1"/>
</dbReference>
<keyword evidence="4" id="KW-0963">Cytoplasm</keyword>
<dbReference type="InterPro" id="IPR020599">
    <property type="entry name" value="Transl_elong_fac_P/YeiP"/>
</dbReference>
<dbReference type="InterPro" id="IPR014722">
    <property type="entry name" value="Rib_uL2_dom2"/>
</dbReference>
<dbReference type="InterPro" id="IPR001059">
    <property type="entry name" value="Transl_elong_P/YeiP_cen"/>
</dbReference>
<evidence type="ECO:0000259" key="8">
    <source>
        <dbReference type="SMART" id="SM01185"/>
    </source>
</evidence>